<protein>
    <recommendedName>
        <fullName evidence="3">DNA transfer protein</fullName>
    </recommendedName>
</protein>
<proteinExistence type="predicted"/>
<sequence length="212" mass="21750">MPVAAAVGVGVVGSFLSSRAQKKAANSAANAQIEASEMGVEEQRRQFDAVQKLLKPYADAGLSGLAGQQDLLGINGAEKQQAAIDGINNSAEMQTYLQQGENAILQNASATGGLRGSNTQATLAQFRPQLLNQLINQRYQNYAGLTALGQNAAAGTGNAGMQTASNISNLYQQSGAAQAGAALAQGQANANMWNGLTGAIGQIGGMKMMGMF</sequence>
<accession>A0A6C0Y3K0</accession>
<reference evidence="1 2" key="1">
    <citation type="submission" date="2019-09" db="EMBL/GenBank/DDBJ databases">
        <title>Non-baumannii Acinetobacter spp. carrying blaNDM-1 isolated in China.</title>
        <authorList>
            <person name="Cui C."/>
            <person name="Chen C."/>
            <person name="Sun J."/>
            <person name="Liu Y."/>
        </authorList>
    </citation>
    <scope>NUCLEOTIDE SEQUENCE [LARGE SCALE GENOMIC DNA]</scope>
    <source>
        <strain evidence="1 2">B18</strain>
    </source>
</reference>
<dbReference type="AlphaFoldDB" id="A0A6C0Y3K0"/>
<evidence type="ECO:0000313" key="1">
    <source>
        <dbReference type="EMBL" id="QIC70756.1"/>
    </source>
</evidence>
<dbReference type="InterPro" id="IPR057916">
    <property type="entry name" value="P22_gp7"/>
</dbReference>
<name>A0A6C0Y3K0_9GAMM</name>
<evidence type="ECO:0008006" key="3">
    <source>
        <dbReference type="Google" id="ProtNLM"/>
    </source>
</evidence>
<gene>
    <name evidence="1" type="ORF">FSC09_10180</name>
</gene>
<dbReference type="EMBL" id="CP044455">
    <property type="protein sequence ID" value="QIC70756.1"/>
    <property type="molecule type" value="Genomic_DNA"/>
</dbReference>
<dbReference type="RefSeq" id="WP_163146004.1">
    <property type="nucleotide sequence ID" value="NZ_CP044455.1"/>
</dbReference>
<organism evidence="1 2">
    <name type="scientific">Acinetobacter indicus</name>
    <dbReference type="NCBI Taxonomy" id="756892"/>
    <lineage>
        <taxon>Bacteria</taxon>
        <taxon>Pseudomonadati</taxon>
        <taxon>Pseudomonadota</taxon>
        <taxon>Gammaproteobacteria</taxon>
        <taxon>Moraxellales</taxon>
        <taxon>Moraxellaceae</taxon>
        <taxon>Acinetobacter</taxon>
    </lineage>
</organism>
<dbReference type="Proteomes" id="UP000503440">
    <property type="component" value="Chromosome"/>
</dbReference>
<evidence type="ECO:0000313" key="2">
    <source>
        <dbReference type="Proteomes" id="UP000503440"/>
    </source>
</evidence>
<dbReference type="Pfam" id="PF25688">
    <property type="entry name" value="P22_gp7"/>
    <property type="match status" value="1"/>
</dbReference>